<dbReference type="RefSeq" id="WP_085238191.1">
    <property type="nucleotide sequence ID" value="NZ_CP020773.1"/>
</dbReference>
<dbReference type="KEGG" id="slz:B5P37_10650"/>
<evidence type="ECO:0000259" key="2">
    <source>
        <dbReference type="Pfam" id="PF01910"/>
    </source>
</evidence>
<dbReference type="GO" id="GO:0005829">
    <property type="term" value="C:cytosol"/>
    <property type="evidence" value="ECO:0007669"/>
    <property type="project" value="TreeGrafter"/>
</dbReference>
<dbReference type="PANTHER" id="PTHR33777">
    <property type="entry name" value="UPF0045 PROTEIN ECM15"/>
    <property type="match status" value="1"/>
</dbReference>
<comment type="similarity">
    <text evidence="1">Belongs to the UPF0045 family.</text>
</comment>
<name>A0AAC9RQ77_9STAP</name>
<organism evidence="3 4">
    <name type="scientific">Staphylococcus lutrae</name>
    <dbReference type="NCBI Taxonomy" id="155085"/>
    <lineage>
        <taxon>Bacteria</taxon>
        <taxon>Bacillati</taxon>
        <taxon>Bacillota</taxon>
        <taxon>Bacilli</taxon>
        <taxon>Bacillales</taxon>
        <taxon>Staphylococcaceae</taxon>
        <taxon>Staphylococcus</taxon>
    </lineage>
</organism>
<evidence type="ECO:0000313" key="3">
    <source>
        <dbReference type="EMBL" id="ARJ51741.1"/>
    </source>
</evidence>
<dbReference type="Pfam" id="PF01910">
    <property type="entry name" value="Thiamine_BP"/>
    <property type="match status" value="1"/>
</dbReference>
<keyword evidence="4" id="KW-1185">Reference proteome</keyword>
<sequence length="101" mass="11197">MIDTLMSIQIIPQTPNGEDVIPYVDEAIKVIDASGLKYRVGPLETTVEGDMSALLILIQNMNDRMVELEAPSVISQIKFYHVPKGIMIETLTGKYDAMNEA</sequence>
<dbReference type="InterPro" id="IPR051614">
    <property type="entry name" value="UPF0045_domain"/>
</dbReference>
<dbReference type="AlphaFoldDB" id="A0AAC9RQ77"/>
<protein>
    <recommendedName>
        <fullName evidence="2">Thiamine-binding protein domain-containing protein</fullName>
    </recommendedName>
</protein>
<proteinExistence type="inferred from homology"/>
<reference evidence="3 4" key="1">
    <citation type="submission" date="2017-04" db="EMBL/GenBank/DDBJ databases">
        <authorList>
            <person name="Veseli I.A."/>
            <person name="Tang C."/>
            <person name="Pombert J.-F."/>
        </authorList>
    </citation>
    <scope>NUCLEOTIDE SEQUENCE [LARGE SCALE GENOMIC DNA]</scope>
    <source>
        <strain evidence="3 4">ATCC 700373</strain>
    </source>
</reference>
<accession>A0AAC9RQ77</accession>
<dbReference type="EMBL" id="CP020773">
    <property type="protein sequence ID" value="ARJ51741.1"/>
    <property type="molecule type" value="Genomic_DNA"/>
</dbReference>
<evidence type="ECO:0000313" key="4">
    <source>
        <dbReference type="Proteomes" id="UP000242864"/>
    </source>
</evidence>
<dbReference type="InterPro" id="IPR002767">
    <property type="entry name" value="Thiamine_BP"/>
</dbReference>
<dbReference type="Proteomes" id="UP000242864">
    <property type="component" value="Chromosome"/>
</dbReference>
<gene>
    <name evidence="3" type="ORF">B5P37_10650</name>
</gene>
<feature type="domain" description="Thiamine-binding protein" evidence="2">
    <location>
        <begin position="6"/>
        <end position="80"/>
    </location>
</feature>
<evidence type="ECO:0000256" key="1">
    <source>
        <dbReference type="ARBA" id="ARBA00010272"/>
    </source>
</evidence>
<dbReference type="PANTHER" id="PTHR33777:SF1">
    <property type="entry name" value="UPF0045 PROTEIN ECM15"/>
    <property type="match status" value="1"/>
</dbReference>
<dbReference type="SUPFAM" id="SSF89957">
    <property type="entry name" value="MTH1187/YkoF-like"/>
    <property type="match status" value="1"/>
</dbReference>
<dbReference type="Gene3D" id="3.30.70.930">
    <property type="match status" value="1"/>
</dbReference>
<dbReference type="InterPro" id="IPR029756">
    <property type="entry name" value="MTH1187/YkoF-like"/>
</dbReference>